<keyword evidence="5" id="KW-1185">Reference proteome</keyword>
<gene>
    <name evidence="4" type="ORF">SAMN06295998_102251</name>
</gene>
<dbReference type="OrthoDB" id="9779041at2"/>
<dbReference type="RefSeq" id="WP_084350577.1">
    <property type="nucleotide sequence ID" value="NZ_FWYD01000002.1"/>
</dbReference>
<dbReference type="InterPro" id="IPR036291">
    <property type="entry name" value="NAD(P)-bd_dom_sf"/>
</dbReference>
<name>A0A1W1ZZ62_9RHOB</name>
<comment type="similarity">
    <text evidence="2">Belongs to the NAD(P)-dependent epimerase/dehydratase family.</text>
</comment>
<dbReference type="Gene3D" id="3.40.50.720">
    <property type="entry name" value="NAD(P)-binding Rossmann-like Domain"/>
    <property type="match status" value="1"/>
</dbReference>
<dbReference type="Pfam" id="PF01370">
    <property type="entry name" value="Epimerase"/>
    <property type="match status" value="1"/>
</dbReference>
<dbReference type="Gene3D" id="3.90.25.10">
    <property type="entry name" value="UDP-galactose 4-epimerase, domain 1"/>
    <property type="match status" value="1"/>
</dbReference>
<accession>A0A1W1ZZ62</accession>
<dbReference type="Proteomes" id="UP000192330">
    <property type="component" value="Unassembled WGS sequence"/>
</dbReference>
<dbReference type="PANTHER" id="PTHR43000">
    <property type="entry name" value="DTDP-D-GLUCOSE 4,6-DEHYDRATASE-RELATED"/>
    <property type="match status" value="1"/>
</dbReference>
<organism evidence="4 5">
    <name type="scientific">Primorskyibacter flagellatus</name>
    <dbReference type="NCBI Taxonomy" id="1387277"/>
    <lineage>
        <taxon>Bacteria</taxon>
        <taxon>Pseudomonadati</taxon>
        <taxon>Pseudomonadota</taxon>
        <taxon>Alphaproteobacteria</taxon>
        <taxon>Rhodobacterales</taxon>
        <taxon>Roseobacteraceae</taxon>
        <taxon>Primorskyibacter</taxon>
    </lineage>
</organism>
<dbReference type="InterPro" id="IPR001509">
    <property type="entry name" value="Epimerase_deHydtase"/>
</dbReference>
<sequence length="326" mass="36188">MSNWDGKKALVTGGLGFTGSNLVHGLVNAGVQVTAVDNMLPDYGANLFNLKGIEDKVKVHKTSVTNAEAMNQLVQGQDFVFHLAGQVDHILSQTNPFIDIDFNVVGTTVVLEAVRKFNPEARFVYTGTRGQYGSVTDLPVTEDAPTNPKGVYELTNLTAEKLASIYNDNYGVKSIMLRISNLYGERAQMKHPRYGVVNWFVRQIIDGDTVKIFGPSILRDFLYVGDCVDAIMQCAQTEAAYGEAFNLGGDRPFSFGQLADTIVEAGGTGRWEPAEFSKERKIQEPGDFYPSLEKIKRISGWAPQTTLLDGLSRTFDYYRENKSHYW</sequence>
<reference evidence="4 5" key="1">
    <citation type="submission" date="2017-04" db="EMBL/GenBank/DDBJ databases">
        <authorList>
            <person name="Afonso C.L."/>
            <person name="Miller P.J."/>
            <person name="Scott M.A."/>
            <person name="Spackman E."/>
            <person name="Goraichik I."/>
            <person name="Dimitrov K.M."/>
            <person name="Suarez D.L."/>
            <person name="Swayne D.E."/>
        </authorList>
    </citation>
    <scope>NUCLEOTIDE SEQUENCE [LARGE SCALE GENOMIC DNA]</scope>
    <source>
        <strain evidence="4 5">CGMCC 1.12644</strain>
    </source>
</reference>
<proteinExistence type="inferred from homology"/>
<dbReference type="STRING" id="1387277.SAMN06295998_102251"/>
<evidence type="ECO:0000313" key="5">
    <source>
        <dbReference type="Proteomes" id="UP000192330"/>
    </source>
</evidence>
<evidence type="ECO:0000256" key="2">
    <source>
        <dbReference type="ARBA" id="ARBA00007637"/>
    </source>
</evidence>
<dbReference type="AlphaFoldDB" id="A0A1W1ZZ62"/>
<evidence type="ECO:0000259" key="3">
    <source>
        <dbReference type="Pfam" id="PF01370"/>
    </source>
</evidence>
<evidence type="ECO:0000256" key="1">
    <source>
        <dbReference type="ARBA" id="ARBA00005125"/>
    </source>
</evidence>
<evidence type="ECO:0000313" key="4">
    <source>
        <dbReference type="EMBL" id="SMC53441.1"/>
    </source>
</evidence>
<dbReference type="EMBL" id="FWYD01000002">
    <property type="protein sequence ID" value="SMC53441.1"/>
    <property type="molecule type" value="Genomic_DNA"/>
</dbReference>
<comment type="pathway">
    <text evidence="1">Bacterial outer membrane biogenesis; LPS O-antigen biosynthesis.</text>
</comment>
<protein>
    <submittedName>
        <fullName evidence="4">UDP-glucose 4-epimerase</fullName>
    </submittedName>
</protein>
<dbReference type="SUPFAM" id="SSF51735">
    <property type="entry name" value="NAD(P)-binding Rossmann-fold domains"/>
    <property type="match status" value="1"/>
</dbReference>
<feature type="domain" description="NAD-dependent epimerase/dehydratase" evidence="3">
    <location>
        <begin position="9"/>
        <end position="248"/>
    </location>
</feature>